<gene>
    <name evidence="1" type="ORF">A2Z21_03950</name>
</gene>
<name>A0A1F5V036_FRAXR</name>
<sequence>MVRTDTERSRVMNSRRLWLLALLVFSATLIPSAGALDQATADLITKTIEQLDLALEQVVYAHVRFPIEDLKSHAHVALNLLEGRRGSDYDPSYSDPGDGIGVVNYVQRIRQAPEIQRAPEETRVVLENALDNVSLYLEQAMNHTLTALKQTQLTPAQGEMRQVLAFLSAAKGRENELTAAGGLLALKTRLGEQGGSPQNSQK</sequence>
<evidence type="ECO:0008006" key="3">
    <source>
        <dbReference type="Google" id="ProtNLM"/>
    </source>
</evidence>
<protein>
    <recommendedName>
        <fullName evidence="3">Imelysin-like domain-containing protein</fullName>
    </recommendedName>
</protein>
<dbReference type="Proteomes" id="UP000179157">
    <property type="component" value="Unassembled WGS sequence"/>
</dbReference>
<evidence type="ECO:0000313" key="2">
    <source>
        <dbReference type="Proteomes" id="UP000179157"/>
    </source>
</evidence>
<dbReference type="EMBL" id="MFGX01000038">
    <property type="protein sequence ID" value="OGF56311.1"/>
    <property type="molecule type" value="Genomic_DNA"/>
</dbReference>
<organism evidence="1 2">
    <name type="scientific">Fraserbacteria sp. (strain RBG_16_55_9)</name>
    <dbReference type="NCBI Taxonomy" id="1817864"/>
    <lineage>
        <taxon>Bacteria</taxon>
        <taxon>Candidatus Fraseribacteriota</taxon>
    </lineage>
</organism>
<accession>A0A1F5V036</accession>
<reference evidence="1 2" key="1">
    <citation type="journal article" date="2016" name="Nat. Commun.">
        <title>Thousands of microbial genomes shed light on interconnected biogeochemical processes in an aquifer system.</title>
        <authorList>
            <person name="Anantharaman K."/>
            <person name="Brown C.T."/>
            <person name="Hug L.A."/>
            <person name="Sharon I."/>
            <person name="Castelle C.J."/>
            <person name="Probst A.J."/>
            <person name="Thomas B.C."/>
            <person name="Singh A."/>
            <person name="Wilkins M.J."/>
            <person name="Karaoz U."/>
            <person name="Brodie E.L."/>
            <person name="Williams K.H."/>
            <person name="Hubbard S.S."/>
            <person name="Banfield J.F."/>
        </authorList>
    </citation>
    <scope>NUCLEOTIDE SEQUENCE [LARGE SCALE GENOMIC DNA]</scope>
    <source>
        <strain evidence="2">RBG_16_55_9</strain>
    </source>
</reference>
<dbReference type="AlphaFoldDB" id="A0A1F5V036"/>
<evidence type="ECO:0000313" key="1">
    <source>
        <dbReference type="EMBL" id="OGF56311.1"/>
    </source>
</evidence>
<proteinExistence type="predicted"/>
<comment type="caution">
    <text evidence="1">The sequence shown here is derived from an EMBL/GenBank/DDBJ whole genome shotgun (WGS) entry which is preliminary data.</text>
</comment>